<feature type="repeat" description="ANK" evidence="3">
    <location>
        <begin position="70"/>
        <end position="93"/>
    </location>
</feature>
<dbReference type="Gene3D" id="1.25.40.20">
    <property type="entry name" value="Ankyrin repeat-containing domain"/>
    <property type="match status" value="5"/>
</dbReference>
<accession>A0AAE0FFI1</accession>
<protein>
    <submittedName>
        <fullName evidence="5">Uncharacterized protein</fullName>
    </submittedName>
</protein>
<keyword evidence="1" id="KW-0677">Repeat</keyword>
<feature type="repeat" description="ANK" evidence="3">
    <location>
        <begin position="351"/>
        <end position="374"/>
    </location>
</feature>
<feature type="region of interest" description="Disordered" evidence="4">
    <location>
        <begin position="817"/>
        <end position="838"/>
    </location>
</feature>
<dbReference type="PANTHER" id="PTHR24198:SF165">
    <property type="entry name" value="ANKYRIN REPEAT-CONTAINING PROTEIN-RELATED"/>
    <property type="match status" value="1"/>
</dbReference>
<feature type="region of interest" description="Disordered" evidence="4">
    <location>
        <begin position="657"/>
        <end position="805"/>
    </location>
</feature>
<dbReference type="Pfam" id="PF13637">
    <property type="entry name" value="Ank_4"/>
    <property type="match status" value="1"/>
</dbReference>
<dbReference type="PROSITE" id="PS50088">
    <property type="entry name" value="ANK_REPEAT"/>
    <property type="match status" value="4"/>
</dbReference>
<dbReference type="InterPro" id="IPR002110">
    <property type="entry name" value="Ankyrin_rpt"/>
</dbReference>
<dbReference type="AlphaFoldDB" id="A0AAE0FFI1"/>
<evidence type="ECO:0000256" key="3">
    <source>
        <dbReference type="PROSITE-ProRule" id="PRU00023"/>
    </source>
</evidence>
<dbReference type="Pfam" id="PF00023">
    <property type="entry name" value="Ank"/>
    <property type="match status" value="2"/>
</dbReference>
<sequence length="873" mass="96302">MKTVKKLSEAARFGHIEAVLQYLAETTNELNRQDKAGFTPLARACENGHVPVVEALLGCENISVVKPNKNGKGPLHLACERGHVAVVRKLLDHQKTQINSDTSQLTPLILACKHGRDAVVEMLLQDSRTDVNKSAENIAPPLWYACDGGHLKSVEYLLKHPEIDVNKECPKKAADVKEERSASPLSQAIRKGHVEVVALLAKSGEKTGLSVNTPDEETGFTPLMVACEEGHAEVVEILLEHGNVDPNFATAEHTSLTLACRHGHYDVVQLLAKTADMSLCPPNGNSSLQEACKRQHADIVKFLLDRDDIDVNKGSKDGRSPLHETCWHRHVRILALMLNRKRLNVNVLDTNGRTPLHEACARNNTGVVRQLLKHKDINVKLLDTHRRSALWIACEQSVGNKNEIVKILLTQPSVDLNRGDEVGRSPLWRACENNNVALAELLLAQPSINVNAVDQEAGRTPLHNACRVGNKDLVKLLLRKKEIKPNIGDRGGQTALGAACDFGLRNLIVVRLMLTHENIDINKTDRCKRTPLWWMCRNGNTALVEELLKAPGIEVNNKDVDGRTPLFIACFHGHRSAAELLFKARKLDMEQSYADNEGAVLIMVDKTGIASTRIAKFKKDQLAVINRNTSGRSKQDAWTEISSVAHARTTERVYKTPILSPSPHSSLVPQQQESSPNGLTELRRKVKPAGNRQARIQDANDGRSHIQTAKESRRLPVLGTQGATNPATAPTKLDSNSREAFSTEGQDLSGDSLTTPKGDNPAQSLAPLPGIKAPLVPLAQHPPSTRSQNSKNRAPRKDRDLKVDVENELRNIDPRRKEFSTRTLSPSKASPELWEDPGFDDADFLAKVYLRTGSKKGKKNSGRQPHRLDPMVI</sequence>
<dbReference type="Pfam" id="PF12796">
    <property type="entry name" value="Ank_2"/>
    <property type="match status" value="5"/>
</dbReference>
<feature type="repeat" description="ANK" evidence="3">
    <location>
        <begin position="457"/>
        <end position="480"/>
    </location>
</feature>
<feature type="region of interest" description="Disordered" evidence="4">
    <location>
        <begin position="851"/>
        <end position="873"/>
    </location>
</feature>
<keyword evidence="6" id="KW-1185">Reference proteome</keyword>
<dbReference type="InterPro" id="IPR036770">
    <property type="entry name" value="Ankyrin_rpt-contain_sf"/>
</dbReference>
<feature type="compositionally biased region" description="Polar residues" evidence="4">
    <location>
        <begin position="662"/>
        <end position="678"/>
    </location>
</feature>
<feature type="compositionally biased region" description="Basic residues" evidence="4">
    <location>
        <begin position="853"/>
        <end position="865"/>
    </location>
</feature>
<dbReference type="EMBL" id="LGRX02019273">
    <property type="protein sequence ID" value="KAK3258775.1"/>
    <property type="molecule type" value="Genomic_DNA"/>
</dbReference>
<dbReference type="PROSITE" id="PS50297">
    <property type="entry name" value="ANK_REP_REGION"/>
    <property type="match status" value="4"/>
</dbReference>
<reference evidence="5 6" key="1">
    <citation type="journal article" date="2015" name="Genome Biol. Evol.">
        <title>Comparative Genomics of a Bacterivorous Green Alga Reveals Evolutionary Causalities and Consequences of Phago-Mixotrophic Mode of Nutrition.</title>
        <authorList>
            <person name="Burns J.A."/>
            <person name="Paasch A."/>
            <person name="Narechania A."/>
            <person name="Kim E."/>
        </authorList>
    </citation>
    <scope>NUCLEOTIDE SEQUENCE [LARGE SCALE GENOMIC DNA]</scope>
    <source>
        <strain evidence="5 6">PLY_AMNH</strain>
    </source>
</reference>
<evidence type="ECO:0000256" key="4">
    <source>
        <dbReference type="SAM" id="MobiDB-lite"/>
    </source>
</evidence>
<feature type="compositionally biased region" description="Polar residues" evidence="4">
    <location>
        <begin position="782"/>
        <end position="792"/>
    </location>
</feature>
<dbReference type="PANTHER" id="PTHR24198">
    <property type="entry name" value="ANKYRIN REPEAT AND PROTEIN KINASE DOMAIN-CONTAINING PROTEIN"/>
    <property type="match status" value="1"/>
</dbReference>
<name>A0AAE0FFI1_9CHLO</name>
<keyword evidence="2 3" id="KW-0040">ANK repeat</keyword>
<comment type="caution">
    <text evidence="5">The sequence shown here is derived from an EMBL/GenBank/DDBJ whole genome shotgun (WGS) entry which is preliminary data.</text>
</comment>
<gene>
    <name evidence="5" type="ORF">CYMTET_32196</name>
</gene>
<evidence type="ECO:0000256" key="2">
    <source>
        <dbReference type="ARBA" id="ARBA00023043"/>
    </source>
</evidence>
<evidence type="ECO:0000256" key="1">
    <source>
        <dbReference type="ARBA" id="ARBA00022737"/>
    </source>
</evidence>
<evidence type="ECO:0000313" key="5">
    <source>
        <dbReference type="EMBL" id="KAK3258775.1"/>
    </source>
</evidence>
<feature type="compositionally biased region" description="Basic and acidic residues" evidence="4">
    <location>
        <begin position="795"/>
        <end position="805"/>
    </location>
</feature>
<evidence type="ECO:0000313" key="6">
    <source>
        <dbReference type="Proteomes" id="UP001190700"/>
    </source>
</evidence>
<feature type="compositionally biased region" description="Basic and acidic residues" evidence="4">
    <location>
        <begin position="698"/>
        <end position="714"/>
    </location>
</feature>
<dbReference type="SUPFAM" id="SSF48403">
    <property type="entry name" value="Ankyrin repeat"/>
    <property type="match status" value="2"/>
</dbReference>
<organism evidence="5 6">
    <name type="scientific">Cymbomonas tetramitiformis</name>
    <dbReference type="NCBI Taxonomy" id="36881"/>
    <lineage>
        <taxon>Eukaryota</taxon>
        <taxon>Viridiplantae</taxon>
        <taxon>Chlorophyta</taxon>
        <taxon>Pyramimonadophyceae</taxon>
        <taxon>Pyramimonadales</taxon>
        <taxon>Pyramimonadaceae</taxon>
        <taxon>Cymbomonas</taxon>
    </lineage>
</organism>
<feature type="compositionally biased region" description="Polar residues" evidence="4">
    <location>
        <begin position="738"/>
        <end position="763"/>
    </location>
</feature>
<dbReference type="Proteomes" id="UP001190700">
    <property type="component" value="Unassembled WGS sequence"/>
</dbReference>
<feature type="repeat" description="ANK" evidence="3">
    <location>
        <begin position="218"/>
        <end position="242"/>
    </location>
</feature>
<dbReference type="SMART" id="SM00248">
    <property type="entry name" value="ANK"/>
    <property type="match status" value="16"/>
</dbReference>
<proteinExistence type="predicted"/>